<sequence>MELPETDDMLVIHTKKQRQGTAPVFISIPTHRKLKAIAGETNVSMRDLMEQIVQFGLAHMVIKGGDDSATD</sequence>
<proteinExistence type="predicted"/>
<comment type="caution">
    <text evidence="1">The sequence shown here is derived from an EMBL/GenBank/DDBJ whole genome shotgun (WGS) entry which is preliminary data.</text>
</comment>
<gene>
    <name evidence="1" type="ORF">FC50_GL002362</name>
</gene>
<reference evidence="1 2" key="1">
    <citation type="journal article" date="2015" name="Genome Announc.">
        <title>Expanding the biotechnology potential of lactobacilli through comparative genomics of 213 strains and associated genera.</title>
        <authorList>
            <person name="Sun Z."/>
            <person name="Harris H.M."/>
            <person name="McCann A."/>
            <person name="Guo C."/>
            <person name="Argimon S."/>
            <person name="Zhang W."/>
            <person name="Yang X."/>
            <person name="Jeffery I.B."/>
            <person name="Cooney J.C."/>
            <person name="Kagawa T.F."/>
            <person name="Liu W."/>
            <person name="Song Y."/>
            <person name="Salvetti E."/>
            <person name="Wrobel A."/>
            <person name="Rasinkangas P."/>
            <person name="Parkhill J."/>
            <person name="Rea M.C."/>
            <person name="O'Sullivan O."/>
            <person name="Ritari J."/>
            <person name="Douillard F.P."/>
            <person name="Paul Ross R."/>
            <person name="Yang R."/>
            <person name="Briner A.E."/>
            <person name="Felis G.E."/>
            <person name="de Vos W.M."/>
            <person name="Barrangou R."/>
            <person name="Klaenhammer T.R."/>
            <person name="Caufield P.W."/>
            <person name="Cui Y."/>
            <person name="Zhang H."/>
            <person name="O'Toole P.W."/>
        </authorList>
    </citation>
    <scope>NUCLEOTIDE SEQUENCE [LARGE SCALE GENOMIC DNA]</scope>
    <source>
        <strain evidence="1 2">DSM 15945</strain>
    </source>
</reference>
<name>A0A0R1UGR1_9LACO</name>
<keyword evidence="2" id="KW-1185">Reference proteome</keyword>
<evidence type="ECO:0000313" key="2">
    <source>
        <dbReference type="Proteomes" id="UP000051922"/>
    </source>
</evidence>
<accession>A0A0R1UGR1</accession>
<evidence type="ECO:0000313" key="1">
    <source>
        <dbReference type="EMBL" id="KRL88603.1"/>
    </source>
</evidence>
<organism evidence="1 2">
    <name type="scientific">Lacticaseibacillus pantheris DSM 15945 = JCM 12539 = NBRC 106106</name>
    <dbReference type="NCBI Taxonomy" id="1423783"/>
    <lineage>
        <taxon>Bacteria</taxon>
        <taxon>Bacillati</taxon>
        <taxon>Bacillota</taxon>
        <taxon>Bacilli</taxon>
        <taxon>Lactobacillales</taxon>
        <taxon>Lactobacillaceae</taxon>
        <taxon>Lacticaseibacillus</taxon>
    </lineage>
</organism>
<dbReference type="EMBL" id="AZFJ01000003">
    <property type="protein sequence ID" value="KRL88603.1"/>
    <property type="molecule type" value="Genomic_DNA"/>
</dbReference>
<protein>
    <recommendedName>
        <fullName evidence="3">CopG family transcriptional regulator</fullName>
    </recommendedName>
</protein>
<dbReference type="STRING" id="1423783.FC50_GL002362"/>
<dbReference type="AlphaFoldDB" id="A0A0R1UGR1"/>
<dbReference type="Proteomes" id="UP000051922">
    <property type="component" value="Unassembled WGS sequence"/>
</dbReference>
<dbReference type="PATRIC" id="fig|1423783.4.peg.2426"/>
<evidence type="ECO:0008006" key="3">
    <source>
        <dbReference type="Google" id="ProtNLM"/>
    </source>
</evidence>
<dbReference type="RefSeq" id="WP_054651233.1">
    <property type="nucleotide sequence ID" value="NZ_AZFJ01000003.1"/>
</dbReference>